<accession>I1PTQ8</accession>
<feature type="domain" description="Reverse transcriptase" evidence="1">
    <location>
        <begin position="70"/>
        <end position="335"/>
    </location>
</feature>
<evidence type="ECO:0000313" key="2">
    <source>
        <dbReference type="EnsemblPlants" id="ORGLA05G0075600.1"/>
    </source>
</evidence>
<organism evidence="2 3">
    <name type="scientific">Oryza glaberrima</name>
    <name type="common">African rice</name>
    <dbReference type="NCBI Taxonomy" id="4538"/>
    <lineage>
        <taxon>Eukaryota</taxon>
        <taxon>Viridiplantae</taxon>
        <taxon>Streptophyta</taxon>
        <taxon>Embryophyta</taxon>
        <taxon>Tracheophyta</taxon>
        <taxon>Spermatophyta</taxon>
        <taxon>Magnoliopsida</taxon>
        <taxon>Liliopsida</taxon>
        <taxon>Poales</taxon>
        <taxon>Poaceae</taxon>
        <taxon>BOP clade</taxon>
        <taxon>Oryzoideae</taxon>
        <taxon>Oryzeae</taxon>
        <taxon>Oryzinae</taxon>
        <taxon>Oryza</taxon>
    </lineage>
</organism>
<dbReference type="PROSITE" id="PS50878">
    <property type="entry name" value="RT_POL"/>
    <property type="match status" value="1"/>
</dbReference>
<dbReference type="PANTHER" id="PTHR31635">
    <property type="entry name" value="REVERSE TRANSCRIPTASE DOMAIN-CONTAINING PROTEIN-RELATED"/>
    <property type="match status" value="1"/>
</dbReference>
<dbReference type="InterPro" id="IPR000477">
    <property type="entry name" value="RT_dom"/>
</dbReference>
<evidence type="ECO:0000313" key="3">
    <source>
        <dbReference type="Proteomes" id="UP000007306"/>
    </source>
</evidence>
<dbReference type="eggNOG" id="KOG1075">
    <property type="taxonomic scope" value="Eukaryota"/>
</dbReference>
<dbReference type="HOGENOM" id="CLU_777536_0_0_1"/>
<dbReference type="STRING" id="4538.I1PTQ8"/>
<dbReference type="Pfam" id="PF00078">
    <property type="entry name" value="RVT_1"/>
    <property type="match status" value="1"/>
</dbReference>
<dbReference type="Gramene" id="ORGLA05G0075600.1">
    <property type="protein sequence ID" value="ORGLA05G0075600.1"/>
    <property type="gene ID" value="ORGLA05G0075600"/>
</dbReference>
<evidence type="ECO:0000259" key="1">
    <source>
        <dbReference type="PROSITE" id="PS50878"/>
    </source>
</evidence>
<dbReference type="Proteomes" id="UP000007306">
    <property type="component" value="Chromosome 5"/>
</dbReference>
<dbReference type="EnsemblPlants" id="ORGLA05G0075600.1">
    <property type="protein sequence ID" value="ORGLA05G0075600.1"/>
    <property type="gene ID" value="ORGLA05G0075600"/>
</dbReference>
<dbReference type="SUPFAM" id="SSF56672">
    <property type="entry name" value="DNA/RNA polymerases"/>
    <property type="match status" value="1"/>
</dbReference>
<reference evidence="2 3" key="2">
    <citation type="submission" date="2018-04" db="EMBL/GenBank/DDBJ databases">
        <title>OglaRS2 (Oryza glaberrima Reference Sequence Version 2).</title>
        <authorList>
            <person name="Zhang J."/>
            <person name="Kudrna D."/>
            <person name="Lee S."/>
            <person name="Talag J."/>
            <person name="Rajasekar S."/>
            <person name="Wing R.A."/>
        </authorList>
    </citation>
    <scope>NUCLEOTIDE SEQUENCE [LARGE SCALE GENOMIC DNA]</scope>
    <source>
        <strain evidence="2 3">cv. IRGC 96717</strain>
    </source>
</reference>
<dbReference type="AlphaFoldDB" id="I1PTQ8"/>
<proteinExistence type="predicted"/>
<keyword evidence="3" id="KW-1185">Reference proteome</keyword>
<sequence length="357" mass="40670">MSMARNQPQDEEIDLQKHKNVISFYENPLLRSHLALAFVDKLEERRDLNLAEWNFRLFIKSKDFYNLCAQFCEGSLVLESINRSFITLVPKKSSPEKVNDFRPISLQSVALKLLTKVLADRLQSVIIELIHQNQYGFIKARNIQDCLAWSFEYLHQCQHSKREIVLLKLDFEKTFDTIEHSVILDIMRQKGFDSKWISWISQIFSSASSSVILNGVLGKSFYCKRGVRQGDPLSPLLFVLGADLLQSIVNKACSQGVLTMPIPTPGNEFPIVQYADDTLIFLTASQKELFCLKAILNTFASSTGLKINYSKSCMIPLNVDLEKVDHLSKLFGCSIEQAFQEYLAMSAADTLEHLNDK</sequence>
<dbReference type="OMA" id="WISWISQ"/>
<dbReference type="CDD" id="cd01650">
    <property type="entry name" value="RT_nLTR_like"/>
    <property type="match status" value="1"/>
</dbReference>
<reference evidence="2" key="1">
    <citation type="submission" date="2015-06" db="UniProtKB">
        <authorList>
            <consortium name="EnsemblPlants"/>
        </authorList>
    </citation>
    <scope>IDENTIFICATION</scope>
</reference>
<protein>
    <recommendedName>
        <fullName evidence="1">Reverse transcriptase domain-containing protein</fullName>
    </recommendedName>
</protein>
<dbReference type="PANTHER" id="PTHR31635:SF196">
    <property type="entry name" value="REVERSE TRANSCRIPTASE DOMAIN-CONTAINING PROTEIN-RELATED"/>
    <property type="match status" value="1"/>
</dbReference>
<name>I1PTQ8_ORYGL</name>
<dbReference type="InterPro" id="IPR043502">
    <property type="entry name" value="DNA/RNA_pol_sf"/>
</dbReference>